<keyword evidence="6" id="KW-0479">Metal-binding</keyword>
<dbReference type="GO" id="GO:0005829">
    <property type="term" value="C:cytosol"/>
    <property type="evidence" value="ECO:0007669"/>
    <property type="project" value="TreeGrafter"/>
</dbReference>
<dbReference type="EMBL" id="QOUX01000046">
    <property type="protein sequence ID" value="RXI98741.1"/>
    <property type="molecule type" value="Genomic_DNA"/>
</dbReference>
<dbReference type="InterPro" id="IPR006680">
    <property type="entry name" value="Amidohydro-rel"/>
</dbReference>
<evidence type="ECO:0000256" key="10">
    <source>
        <dbReference type="ARBA" id="ARBA00031120"/>
    </source>
</evidence>
<evidence type="ECO:0000256" key="6">
    <source>
        <dbReference type="ARBA" id="ARBA00022723"/>
    </source>
</evidence>
<evidence type="ECO:0000259" key="11">
    <source>
        <dbReference type="Pfam" id="PF04909"/>
    </source>
</evidence>
<proteinExistence type="inferred from homology"/>
<evidence type="ECO:0000256" key="3">
    <source>
        <dbReference type="ARBA" id="ARBA00011245"/>
    </source>
</evidence>
<dbReference type="GO" id="GO:0001760">
    <property type="term" value="F:aminocarboxymuconate-semialdehyde decarboxylase activity"/>
    <property type="evidence" value="ECO:0007669"/>
    <property type="project" value="UniProtKB-EC"/>
</dbReference>
<dbReference type="InterPro" id="IPR032465">
    <property type="entry name" value="ACMSD"/>
</dbReference>
<evidence type="ECO:0000256" key="5">
    <source>
        <dbReference type="ARBA" id="ARBA00021214"/>
    </source>
</evidence>
<evidence type="ECO:0000313" key="12">
    <source>
        <dbReference type="EMBL" id="RXI98741.1"/>
    </source>
</evidence>
<comment type="caution">
    <text evidence="12">The sequence shown here is derived from an EMBL/GenBank/DDBJ whole genome shotgun (WGS) entry which is preliminary data.</text>
</comment>
<comment type="subunit">
    <text evidence="3">Monomer.</text>
</comment>
<gene>
    <name evidence="12" type="ORF">DS745_18425</name>
</gene>
<dbReference type="Gene3D" id="3.20.20.140">
    <property type="entry name" value="Metal-dependent hydrolases"/>
    <property type="match status" value="1"/>
</dbReference>
<keyword evidence="9" id="KW-0456">Lyase</keyword>
<dbReference type="OrthoDB" id="9777673at2"/>
<reference evidence="12 13" key="1">
    <citation type="journal article" date="2019" name="Int. J. Syst. Evol. Microbiol.">
        <title>Anaerobacillus alkaliphilus sp. nov., a novel alkaliphilic and moderately halophilic bacterium.</title>
        <authorList>
            <person name="Borsodi A.K."/>
            <person name="Aszalos J.M."/>
            <person name="Bihari P."/>
            <person name="Nagy I."/>
            <person name="Schumann P."/>
            <person name="Sproer C."/>
            <person name="Kovacs A.L."/>
            <person name="Boka K."/>
            <person name="Dobosy P."/>
            <person name="Ovari M."/>
            <person name="Szili-Kovacs T."/>
            <person name="Toth E."/>
        </authorList>
    </citation>
    <scope>NUCLEOTIDE SEQUENCE [LARGE SCALE GENOMIC DNA]</scope>
    <source>
        <strain evidence="12 13">B16-10</strain>
    </source>
</reference>
<comment type="similarity">
    <text evidence="2">Belongs to the metallo-dependent hydrolases superfamily. ACMSD family.</text>
</comment>
<dbReference type="Proteomes" id="UP000290649">
    <property type="component" value="Unassembled WGS sequence"/>
</dbReference>
<comment type="pathway">
    <text evidence="1">Secondary metabolite metabolism; quinolate metabolism.</text>
</comment>
<dbReference type="GO" id="GO:0016787">
    <property type="term" value="F:hydrolase activity"/>
    <property type="evidence" value="ECO:0007669"/>
    <property type="project" value="UniProtKB-KW"/>
</dbReference>
<evidence type="ECO:0000256" key="1">
    <source>
        <dbReference type="ARBA" id="ARBA00005079"/>
    </source>
</evidence>
<keyword evidence="8" id="KW-0862">Zinc</keyword>
<organism evidence="12 13">
    <name type="scientific">Anaerobacillus alkaliphilus</name>
    <dbReference type="NCBI Taxonomy" id="1548597"/>
    <lineage>
        <taxon>Bacteria</taxon>
        <taxon>Bacillati</taxon>
        <taxon>Bacillota</taxon>
        <taxon>Bacilli</taxon>
        <taxon>Bacillales</taxon>
        <taxon>Bacillaceae</taxon>
        <taxon>Anaerobacillus</taxon>
    </lineage>
</organism>
<evidence type="ECO:0000256" key="9">
    <source>
        <dbReference type="ARBA" id="ARBA00023239"/>
    </source>
</evidence>
<evidence type="ECO:0000313" key="13">
    <source>
        <dbReference type="Proteomes" id="UP000290649"/>
    </source>
</evidence>
<evidence type="ECO:0000256" key="4">
    <source>
        <dbReference type="ARBA" id="ARBA00012365"/>
    </source>
</evidence>
<feature type="domain" description="Amidohydrolase-related" evidence="11">
    <location>
        <begin position="3"/>
        <end position="328"/>
    </location>
</feature>
<dbReference type="InterPro" id="IPR032466">
    <property type="entry name" value="Metal_Hydrolase"/>
</dbReference>
<dbReference type="PANTHER" id="PTHR21240:SF27">
    <property type="entry name" value="2-AMINO-3-CARBOXYMUCONATE-6-SEMIALDEHYDE DECARBOXYLASE"/>
    <property type="match status" value="1"/>
</dbReference>
<dbReference type="GO" id="GO:0019748">
    <property type="term" value="P:secondary metabolic process"/>
    <property type="evidence" value="ECO:0007669"/>
    <property type="project" value="TreeGrafter"/>
</dbReference>
<dbReference type="AlphaFoldDB" id="A0A4Q0VRG1"/>
<sequence length="351" mass="40290">MRIDFHTHIIPPELPNFVEKYGQEKWPLLEQTCTCGANIMVAGKVFREVTDQVWCAHKRIQDMDREGVDIQVLSPIPVTFSYWAPIEQALEMAQIQNNFIANTVNEFPNRFVGLGTVPMQDSKVAIQEMDRCMHDLKLAGIEIGTNVNGKNLDAPELTEFFRKAEEWQVPLFIHPWETMAKERTPRHNFMYTIGMPSETALAAASLVWSGVMEKFPNLKICFAHGGGSFPYILPRLDKGWEVWPHLRLTTEPPSYYAKKFYFDSLNYDPLTIKYLIDRFGEDKVLMGSDYPFLLREIPPGKVIDETMDLSEKQRRLLLGENAMRFLNLKERVDENGTTTHASRGEASKLGN</sequence>
<keyword evidence="7" id="KW-0210">Decarboxylase</keyword>
<keyword evidence="13" id="KW-1185">Reference proteome</keyword>
<accession>A0A4Q0VRG1</accession>
<dbReference type="EC" id="4.1.1.45" evidence="4"/>
<keyword evidence="12" id="KW-0378">Hydrolase</keyword>
<evidence type="ECO:0000256" key="7">
    <source>
        <dbReference type="ARBA" id="ARBA00022793"/>
    </source>
</evidence>
<dbReference type="Pfam" id="PF04909">
    <property type="entry name" value="Amidohydro_2"/>
    <property type="match status" value="1"/>
</dbReference>
<dbReference type="RefSeq" id="WP_129080091.1">
    <property type="nucleotide sequence ID" value="NZ_QOUX01000046.1"/>
</dbReference>
<dbReference type="PANTHER" id="PTHR21240">
    <property type="entry name" value="2-AMINO-3-CARBOXYLMUCONATE-6-SEMIALDEHYDE DECARBOXYLASE"/>
    <property type="match status" value="1"/>
</dbReference>
<evidence type="ECO:0000256" key="2">
    <source>
        <dbReference type="ARBA" id="ARBA00005871"/>
    </source>
</evidence>
<dbReference type="GO" id="GO:0046872">
    <property type="term" value="F:metal ion binding"/>
    <property type="evidence" value="ECO:0007669"/>
    <property type="project" value="UniProtKB-KW"/>
</dbReference>
<protein>
    <recommendedName>
        <fullName evidence="5">2-amino-3-carboxymuconate-6-semialdehyde decarboxylase</fullName>
        <ecNumber evidence="4">4.1.1.45</ecNumber>
    </recommendedName>
    <alternativeName>
        <fullName evidence="10">Picolinate carboxylase</fullName>
    </alternativeName>
</protein>
<name>A0A4Q0VRG1_9BACI</name>
<dbReference type="SUPFAM" id="SSF51556">
    <property type="entry name" value="Metallo-dependent hydrolases"/>
    <property type="match status" value="1"/>
</dbReference>
<evidence type="ECO:0000256" key="8">
    <source>
        <dbReference type="ARBA" id="ARBA00022833"/>
    </source>
</evidence>